<keyword evidence="6" id="KW-1003">Cell membrane</keyword>
<organism evidence="7 8">
    <name type="scientific">Chitiniphilus purpureus</name>
    <dbReference type="NCBI Taxonomy" id="2981137"/>
    <lineage>
        <taxon>Bacteria</taxon>
        <taxon>Pseudomonadati</taxon>
        <taxon>Pseudomonadota</taxon>
        <taxon>Betaproteobacteria</taxon>
        <taxon>Neisseriales</taxon>
        <taxon>Chitinibacteraceae</taxon>
        <taxon>Chitiniphilus</taxon>
    </lineage>
</organism>
<evidence type="ECO:0000256" key="3">
    <source>
        <dbReference type="ARBA" id="ARBA00022692"/>
    </source>
</evidence>
<evidence type="ECO:0000256" key="4">
    <source>
        <dbReference type="ARBA" id="ARBA00022989"/>
    </source>
</evidence>
<sequence length="231" mass="25631">MSRDRSITHGQRRQRLALVGLGALVLLTVALGAWQFSRALGKQALAETYARAAAQTPLVWHGGHAPEHYRKVRLQGKWLLDGQLRLDQRMAQSRVGVEIVTPFRLTDGEVVLVNRGWLPAGQPIPVPASQAVELVPWPRFFELRATPPQGDLFQNIDAARYAAWRGAVPVAYARAVGAQPPFVRQTGIPGVPMERHLAYAATWWGMSLIGVLLCLRFYRTTRASGVRDDRA</sequence>
<dbReference type="InterPro" id="IPR045214">
    <property type="entry name" value="Surf1/Surf4"/>
</dbReference>
<dbReference type="InterPro" id="IPR002994">
    <property type="entry name" value="Surf1/Shy1"/>
</dbReference>
<evidence type="ECO:0000313" key="8">
    <source>
        <dbReference type="Proteomes" id="UP001061302"/>
    </source>
</evidence>
<evidence type="ECO:0000256" key="5">
    <source>
        <dbReference type="ARBA" id="ARBA00023136"/>
    </source>
</evidence>
<evidence type="ECO:0000256" key="6">
    <source>
        <dbReference type="RuleBase" id="RU363076"/>
    </source>
</evidence>
<comment type="similarity">
    <text evidence="2 6">Belongs to the SURF1 family.</text>
</comment>
<name>A0ABY6DS91_9NEIS</name>
<comment type="caution">
    <text evidence="6">Lacks conserved residue(s) required for the propagation of feature annotation.</text>
</comment>
<dbReference type="EMBL" id="CP106753">
    <property type="protein sequence ID" value="UXY15951.1"/>
    <property type="molecule type" value="Genomic_DNA"/>
</dbReference>
<dbReference type="CDD" id="cd06662">
    <property type="entry name" value="SURF1"/>
    <property type="match status" value="1"/>
</dbReference>
<accession>A0ABY6DS91</accession>
<proteinExistence type="inferred from homology"/>
<dbReference type="RefSeq" id="WP_263125388.1">
    <property type="nucleotide sequence ID" value="NZ_CP106753.1"/>
</dbReference>
<protein>
    <recommendedName>
        <fullName evidence="6">SURF1-like protein</fullName>
    </recommendedName>
</protein>
<gene>
    <name evidence="7" type="ORF">N8I74_02735</name>
</gene>
<dbReference type="PANTHER" id="PTHR23427">
    <property type="entry name" value="SURFEIT LOCUS PROTEIN"/>
    <property type="match status" value="1"/>
</dbReference>
<keyword evidence="3 6" id="KW-0812">Transmembrane</keyword>
<evidence type="ECO:0000256" key="2">
    <source>
        <dbReference type="ARBA" id="ARBA00007165"/>
    </source>
</evidence>
<evidence type="ECO:0000313" key="7">
    <source>
        <dbReference type="EMBL" id="UXY15951.1"/>
    </source>
</evidence>
<keyword evidence="4 6" id="KW-1133">Transmembrane helix</keyword>
<dbReference type="Proteomes" id="UP001061302">
    <property type="component" value="Chromosome"/>
</dbReference>
<feature type="transmembrane region" description="Helical" evidence="6">
    <location>
        <begin position="197"/>
        <end position="218"/>
    </location>
</feature>
<dbReference type="Pfam" id="PF02104">
    <property type="entry name" value="SURF1"/>
    <property type="match status" value="1"/>
</dbReference>
<keyword evidence="5 6" id="KW-0472">Membrane</keyword>
<keyword evidence="8" id="KW-1185">Reference proteome</keyword>
<comment type="subcellular location">
    <subcellularLocation>
        <location evidence="6">Cell membrane</location>
        <topology evidence="6">Multi-pass membrane protein</topology>
    </subcellularLocation>
    <subcellularLocation>
        <location evidence="1">Membrane</location>
    </subcellularLocation>
</comment>
<dbReference type="PANTHER" id="PTHR23427:SF2">
    <property type="entry name" value="SURFEIT LOCUS PROTEIN 1"/>
    <property type="match status" value="1"/>
</dbReference>
<reference evidence="7" key="1">
    <citation type="submission" date="2022-10" db="EMBL/GenBank/DDBJ databases">
        <title>Chitiniphilus purpureus sp. nov., a novel chitin-degrading bacterium isolated from crawfish pond sediment.</title>
        <authorList>
            <person name="Li K."/>
        </authorList>
    </citation>
    <scope>NUCLEOTIDE SEQUENCE</scope>
    <source>
        <strain evidence="7">CD1</strain>
    </source>
</reference>
<dbReference type="PROSITE" id="PS50895">
    <property type="entry name" value="SURF1"/>
    <property type="match status" value="1"/>
</dbReference>
<evidence type="ECO:0000256" key="1">
    <source>
        <dbReference type="ARBA" id="ARBA00004370"/>
    </source>
</evidence>